<evidence type="ECO:0000256" key="1">
    <source>
        <dbReference type="SAM" id="MobiDB-lite"/>
    </source>
</evidence>
<dbReference type="EMBL" id="JAFNEN010000106">
    <property type="protein sequence ID" value="KAG8194276.1"/>
    <property type="molecule type" value="Genomic_DNA"/>
</dbReference>
<reference evidence="2 3" key="1">
    <citation type="journal article" date="2022" name="Nat. Ecol. Evol.">
        <title>A masculinizing supergene underlies an exaggerated male reproductive morph in a spider.</title>
        <authorList>
            <person name="Hendrickx F."/>
            <person name="De Corte Z."/>
            <person name="Sonet G."/>
            <person name="Van Belleghem S.M."/>
            <person name="Kostlbacher S."/>
            <person name="Vangestel C."/>
        </authorList>
    </citation>
    <scope>NUCLEOTIDE SEQUENCE [LARGE SCALE GENOMIC DNA]</scope>
    <source>
        <strain evidence="2">W744_W776</strain>
    </source>
</reference>
<evidence type="ECO:0000313" key="2">
    <source>
        <dbReference type="EMBL" id="KAG8194276.1"/>
    </source>
</evidence>
<feature type="compositionally biased region" description="Basic residues" evidence="1">
    <location>
        <begin position="1"/>
        <end position="14"/>
    </location>
</feature>
<feature type="compositionally biased region" description="Polar residues" evidence="1">
    <location>
        <begin position="41"/>
        <end position="50"/>
    </location>
</feature>
<protein>
    <submittedName>
        <fullName evidence="2">Uncharacterized protein</fullName>
    </submittedName>
</protein>
<sequence>MIRRKAKASKKMPWMRKTAVNDPQLPFISHVPAGMRRRGTPHTSTNQMAGNSPDHGTMRCSGCGRVQESEGRRRK</sequence>
<feature type="region of interest" description="Disordered" evidence="1">
    <location>
        <begin position="1"/>
        <end position="20"/>
    </location>
</feature>
<name>A0AAV6VF60_9ARAC</name>
<comment type="caution">
    <text evidence="2">The sequence shown here is derived from an EMBL/GenBank/DDBJ whole genome shotgun (WGS) entry which is preliminary data.</text>
</comment>
<accession>A0AAV6VF60</accession>
<keyword evidence="3" id="KW-1185">Reference proteome</keyword>
<evidence type="ECO:0000313" key="3">
    <source>
        <dbReference type="Proteomes" id="UP000827092"/>
    </source>
</evidence>
<proteinExistence type="predicted"/>
<gene>
    <name evidence="2" type="ORF">JTE90_024599</name>
</gene>
<dbReference type="AlphaFoldDB" id="A0AAV6VF60"/>
<organism evidence="2 3">
    <name type="scientific">Oedothorax gibbosus</name>
    <dbReference type="NCBI Taxonomy" id="931172"/>
    <lineage>
        <taxon>Eukaryota</taxon>
        <taxon>Metazoa</taxon>
        <taxon>Ecdysozoa</taxon>
        <taxon>Arthropoda</taxon>
        <taxon>Chelicerata</taxon>
        <taxon>Arachnida</taxon>
        <taxon>Araneae</taxon>
        <taxon>Araneomorphae</taxon>
        <taxon>Entelegynae</taxon>
        <taxon>Araneoidea</taxon>
        <taxon>Linyphiidae</taxon>
        <taxon>Erigoninae</taxon>
        <taxon>Oedothorax</taxon>
    </lineage>
</organism>
<dbReference type="Proteomes" id="UP000827092">
    <property type="component" value="Unassembled WGS sequence"/>
</dbReference>
<feature type="region of interest" description="Disordered" evidence="1">
    <location>
        <begin position="33"/>
        <end position="75"/>
    </location>
</feature>